<evidence type="ECO:0008006" key="3">
    <source>
        <dbReference type="Google" id="ProtNLM"/>
    </source>
</evidence>
<comment type="caution">
    <text evidence="1">The sequence shown here is derived from an EMBL/GenBank/DDBJ whole genome shotgun (WGS) entry which is preliminary data.</text>
</comment>
<evidence type="ECO:0000313" key="2">
    <source>
        <dbReference type="Proteomes" id="UP000032247"/>
    </source>
</evidence>
<evidence type="ECO:0000313" key="1">
    <source>
        <dbReference type="EMBL" id="KIU06154.1"/>
    </source>
</evidence>
<dbReference type="PATRIC" id="fig|1423.173.peg.4697"/>
<dbReference type="AlphaFoldDB" id="A0A0D1J1S9"/>
<dbReference type="Proteomes" id="UP000032247">
    <property type="component" value="Unassembled WGS sequence"/>
</dbReference>
<accession>A0A0D1J1S9</accession>
<protein>
    <recommendedName>
        <fullName evidence="3">YwcI</fullName>
    </recommendedName>
</protein>
<sequence length="134" mass="15477">MREKKSAVFSCGLRLRKRAAKKAACQKEAEGCFSMKRLLVSLRVWMVFLMNWVTPDRKTAAAAVYSAQRTYQRKAAVQAAGLVSFYEWRMAVNEEEKQKAKAAPLYKRRCLQAFKESPKQERAGPHLYMAVKRR</sequence>
<organism evidence="1 2">
    <name type="scientific">Bacillus subtilis</name>
    <dbReference type="NCBI Taxonomy" id="1423"/>
    <lineage>
        <taxon>Bacteria</taxon>
        <taxon>Bacillati</taxon>
        <taxon>Bacillota</taxon>
        <taxon>Bacilli</taxon>
        <taxon>Bacillales</taxon>
        <taxon>Bacillaceae</taxon>
        <taxon>Bacillus</taxon>
    </lineage>
</organism>
<gene>
    <name evidence="1" type="ORF">SC09_contig4orf01198</name>
</gene>
<dbReference type="STRING" id="483913.AN935_19260"/>
<dbReference type="EMBL" id="JXBC01000013">
    <property type="protein sequence ID" value="KIU06154.1"/>
    <property type="molecule type" value="Genomic_DNA"/>
</dbReference>
<proteinExistence type="predicted"/>
<name>A0A0D1J1S9_BACIU</name>
<reference evidence="1 2" key="1">
    <citation type="submission" date="2014-12" db="EMBL/GenBank/DDBJ databases">
        <title>Comparative genome analysis of Bacillus coagulans HM-08, Clostridium butyricum HM-68, Bacillus subtilis HM-66 and Bacillus licheniformis BL-09.</title>
        <authorList>
            <person name="Zhang H."/>
        </authorList>
    </citation>
    <scope>NUCLEOTIDE SEQUENCE [LARGE SCALE GENOMIC DNA]</scope>
    <source>
        <strain evidence="1 2">HM-66</strain>
    </source>
</reference>